<dbReference type="OrthoDB" id="3218463at2"/>
<dbReference type="PRINTS" id="PR00359">
    <property type="entry name" value="BP450"/>
</dbReference>
<dbReference type="GO" id="GO:0005506">
    <property type="term" value="F:iron ion binding"/>
    <property type="evidence" value="ECO:0007669"/>
    <property type="project" value="InterPro"/>
</dbReference>
<dbReference type="Proteomes" id="UP000199529">
    <property type="component" value="Unassembled WGS sequence"/>
</dbReference>
<gene>
    <name evidence="11" type="ORF">SAMN05216215_102958</name>
</gene>
<dbReference type="PANTHER" id="PTHR46696:SF5">
    <property type="entry name" value="CYTOCHROME P450 BJ-1"/>
    <property type="match status" value="1"/>
</dbReference>
<evidence type="ECO:0000256" key="3">
    <source>
        <dbReference type="ARBA" id="ARBA00010617"/>
    </source>
</evidence>
<evidence type="ECO:0000256" key="1">
    <source>
        <dbReference type="ARBA" id="ARBA00001971"/>
    </source>
</evidence>
<sequence length="405" mass="43785">MTGEGEQVLDYPIPSAAALEPPAEWARLRQGCPVARVSLPSGDEASLLTRYDDVKRVLSDPRFTRQLSAEGAARISANESGGVFNSSLATALPQAGDAHQRWRRMVGKWFTARRMTALRPEIEAMADRLIDDMVARGDQADLKASLGFPLPVWVICTMLGVPDSDRDRFAHWSDTLLNLTRYEQAEIDAAQAEFVEYMAAHIAAKRAAPGDDLLSELIAGTDAEGRRLSDAELVGTGMGLLVAGHETTANMIGKMVAMLLADRTRWERLLADRSLVRTAVEEALRFDANPGFGMPRYIGEDAEVADIQLSAGTTVVCSMAAANRDATAFDGADEMDLGRSPNPHLAFGAGAHSCLGQALARTELQAVLDVLLRRLPTLELAVAPDDLNRVEGLAVGGLRELPVRW</sequence>
<keyword evidence="12" id="KW-1185">Reference proteome</keyword>
<evidence type="ECO:0000256" key="4">
    <source>
        <dbReference type="ARBA" id="ARBA00022490"/>
    </source>
</evidence>
<keyword evidence="5 10" id="KW-0349">Heme</keyword>
<keyword evidence="9 10" id="KW-0503">Monooxygenase</keyword>
<dbReference type="AlphaFoldDB" id="A0A1H3KY79"/>
<dbReference type="InterPro" id="IPR002397">
    <property type="entry name" value="Cyt_P450_B"/>
</dbReference>
<dbReference type="GO" id="GO:0004497">
    <property type="term" value="F:monooxygenase activity"/>
    <property type="evidence" value="ECO:0007669"/>
    <property type="project" value="UniProtKB-KW"/>
</dbReference>
<dbReference type="FunFam" id="1.10.630.10:FF:000018">
    <property type="entry name" value="Cytochrome P450 monooxygenase"/>
    <property type="match status" value="1"/>
</dbReference>
<organism evidence="11 12">
    <name type="scientific">Saccharopolyspora shandongensis</name>
    <dbReference type="NCBI Taxonomy" id="418495"/>
    <lineage>
        <taxon>Bacteria</taxon>
        <taxon>Bacillati</taxon>
        <taxon>Actinomycetota</taxon>
        <taxon>Actinomycetes</taxon>
        <taxon>Pseudonocardiales</taxon>
        <taxon>Pseudonocardiaceae</taxon>
        <taxon>Saccharopolyspora</taxon>
    </lineage>
</organism>
<evidence type="ECO:0000256" key="7">
    <source>
        <dbReference type="ARBA" id="ARBA00023002"/>
    </source>
</evidence>
<dbReference type="CDD" id="cd11031">
    <property type="entry name" value="Cyp158A-like"/>
    <property type="match status" value="1"/>
</dbReference>
<dbReference type="GO" id="GO:0005737">
    <property type="term" value="C:cytoplasm"/>
    <property type="evidence" value="ECO:0007669"/>
    <property type="project" value="UniProtKB-SubCell"/>
</dbReference>
<accession>A0A1H3KY79</accession>
<evidence type="ECO:0000256" key="2">
    <source>
        <dbReference type="ARBA" id="ARBA00004496"/>
    </source>
</evidence>
<reference evidence="12" key="1">
    <citation type="submission" date="2016-10" db="EMBL/GenBank/DDBJ databases">
        <authorList>
            <person name="Varghese N."/>
            <person name="Submissions S."/>
        </authorList>
    </citation>
    <scope>NUCLEOTIDE SEQUENCE [LARGE SCALE GENOMIC DNA]</scope>
    <source>
        <strain evidence="12">CGMCC 4.3530</strain>
    </source>
</reference>
<dbReference type="GO" id="GO:0016705">
    <property type="term" value="F:oxidoreductase activity, acting on paired donors, with incorporation or reduction of molecular oxygen"/>
    <property type="evidence" value="ECO:0007669"/>
    <property type="project" value="InterPro"/>
</dbReference>
<dbReference type="PRINTS" id="PR00385">
    <property type="entry name" value="P450"/>
</dbReference>
<comment type="subcellular location">
    <subcellularLocation>
        <location evidence="2">Cytoplasm</location>
    </subcellularLocation>
</comment>
<proteinExistence type="inferred from homology"/>
<evidence type="ECO:0000256" key="6">
    <source>
        <dbReference type="ARBA" id="ARBA00022723"/>
    </source>
</evidence>
<name>A0A1H3KY79_9PSEU</name>
<dbReference type="STRING" id="418495.SAMN05216215_102958"/>
<comment type="similarity">
    <text evidence="3 10">Belongs to the cytochrome P450 family.</text>
</comment>
<dbReference type="InterPro" id="IPR001128">
    <property type="entry name" value="Cyt_P450"/>
</dbReference>
<dbReference type="GO" id="GO:0020037">
    <property type="term" value="F:heme binding"/>
    <property type="evidence" value="ECO:0007669"/>
    <property type="project" value="InterPro"/>
</dbReference>
<dbReference type="PANTHER" id="PTHR46696">
    <property type="entry name" value="P450, PUTATIVE (EUROFUNG)-RELATED"/>
    <property type="match status" value="1"/>
</dbReference>
<dbReference type="RefSeq" id="WP_093270588.1">
    <property type="nucleotide sequence ID" value="NZ_FNOK01000029.1"/>
</dbReference>
<evidence type="ECO:0000256" key="9">
    <source>
        <dbReference type="ARBA" id="ARBA00023033"/>
    </source>
</evidence>
<comment type="cofactor">
    <cofactor evidence="1">
        <name>heme</name>
        <dbReference type="ChEBI" id="CHEBI:30413"/>
    </cofactor>
</comment>
<keyword evidence="6 10" id="KW-0479">Metal-binding</keyword>
<dbReference type="SUPFAM" id="SSF48264">
    <property type="entry name" value="Cytochrome P450"/>
    <property type="match status" value="1"/>
</dbReference>
<evidence type="ECO:0000256" key="8">
    <source>
        <dbReference type="ARBA" id="ARBA00023004"/>
    </source>
</evidence>
<dbReference type="EMBL" id="FNOK01000029">
    <property type="protein sequence ID" value="SDY56594.1"/>
    <property type="molecule type" value="Genomic_DNA"/>
</dbReference>
<dbReference type="InterPro" id="IPR036396">
    <property type="entry name" value="Cyt_P450_sf"/>
</dbReference>
<keyword evidence="8 10" id="KW-0408">Iron</keyword>
<evidence type="ECO:0000313" key="11">
    <source>
        <dbReference type="EMBL" id="SDY56594.1"/>
    </source>
</evidence>
<dbReference type="PROSITE" id="PS00086">
    <property type="entry name" value="CYTOCHROME_P450"/>
    <property type="match status" value="1"/>
</dbReference>
<dbReference type="Gene3D" id="1.10.630.10">
    <property type="entry name" value="Cytochrome P450"/>
    <property type="match status" value="1"/>
</dbReference>
<keyword evidence="7 10" id="KW-0560">Oxidoreductase</keyword>
<evidence type="ECO:0000313" key="12">
    <source>
        <dbReference type="Proteomes" id="UP000199529"/>
    </source>
</evidence>
<keyword evidence="4" id="KW-0963">Cytoplasm</keyword>
<dbReference type="Pfam" id="PF00067">
    <property type="entry name" value="p450"/>
    <property type="match status" value="1"/>
</dbReference>
<dbReference type="InterPro" id="IPR017972">
    <property type="entry name" value="Cyt_P450_CS"/>
</dbReference>
<evidence type="ECO:0000256" key="5">
    <source>
        <dbReference type="ARBA" id="ARBA00022617"/>
    </source>
</evidence>
<evidence type="ECO:0000256" key="10">
    <source>
        <dbReference type="RuleBase" id="RU000461"/>
    </source>
</evidence>
<protein>
    <submittedName>
        <fullName evidence="11">Cytochrome P450</fullName>
    </submittedName>
</protein>